<evidence type="ECO:0000256" key="1">
    <source>
        <dbReference type="ARBA" id="ARBA00010633"/>
    </source>
</evidence>
<dbReference type="InterPro" id="IPR029063">
    <property type="entry name" value="SAM-dependent_MTases_sf"/>
</dbReference>
<feature type="region of interest" description="Disordered" evidence="5">
    <location>
        <begin position="183"/>
        <end position="214"/>
    </location>
</feature>
<protein>
    <recommendedName>
        <fullName evidence="7">DOT1 domain-containing protein</fullName>
    </recommendedName>
</protein>
<evidence type="ECO:0000256" key="4">
    <source>
        <dbReference type="ARBA" id="ARBA00022691"/>
    </source>
</evidence>
<comment type="similarity">
    <text evidence="1">Belongs to the ANT/ATPSC lysine N-methyltransferase family.</text>
</comment>
<reference evidence="6" key="1">
    <citation type="submission" date="2021-01" db="EMBL/GenBank/DDBJ databases">
        <authorList>
            <person name="Corre E."/>
            <person name="Pelletier E."/>
            <person name="Niang G."/>
            <person name="Scheremetjew M."/>
            <person name="Finn R."/>
            <person name="Kale V."/>
            <person name="Holt S."/>
            <person name="Cochrane G."/>
            <person name="Meng A."/>
            <person name="Brown T."/>
            <person name="Cohen L."/>
        </authorList>
    </citation>
    <scope>NUCLEOTIDE SEQUENCE</scope>
    <source>
        <strain evidence="6">CCCM811</strain>
    </source>
</reference>
<dbReference type="GO" id="GO:0032259">
    <property type="term" value="P:methylation"/>
    <property type="evidence" value="ECO:0007669"/>
    <property type="project" value="UniProtKB-KW"/>
</dbReference>
<dbReference type="GO" id="GO:0016279">
    <property type="term" value="F:protein-lysine N-methyltransferase activity"/>
    <property type="evidence" value="ECO:0007669"/>
    <property type="project" value="InterPro"/>
</dbReference>
<dbReference type="EMBL" id="HBIV01040917">
    <property type="protein sequence ID" value="CAE0677122.1"/>
    <property type="molecule type" value="Transcribed_RNA"/>
</dbReference>
<dbReference type="AlphaFoldDB" id="A0A7S3ZAV1"/>
<name>A0A7S3ZAV1_9EUKA</name>
<dbReference type="PANTHER" id="PTHR13610">
    <property type="entry name" value="METHYLTRANSFERASE DOMAIN-CONTAINING PROTEIN"/>
    <property type="match status" value="1"/>
</dbReference>
<gene>
    <name evidence="6" type="ORF">LGLO00237_LOCUS28902</name>
</gene>
<evidence type="ECO:0000256" key="2">
    <source>
        <dbReference type="ARBA" id="ARBA00022603"/>
    </source>
</evidence>
<evidence type="ECO:0000256" key="3">
    <source>
        <dbReference type="ARBA" id="ARBA00022679"/>
    </source>
</evidence>
<keyword evidence="4" id="KW-0949">S-adenosyl-L-methionine</keyword>
<organism evidence="6">
    <name type="scientific">Lotharella globosa</name>
    <dbReference type="NCBI Taxonomy" id="91324"/>
    <lineage>
        <taxon>Eukaryota</taxon>
        <taxon>Sar</taxon>
        <taxon>Rhizaria</taxon>
        <taxon>Cercozoa</taxon>
        <taxon>Chlorarachniophyceae</taxon>
        <taxon>Lotharella</taxon>
    </lineage>
</organism>
<dbReference type="Gene3D" id="3.40.50.150">
    <property type="entry name" value="Vaccinia Virus protein VP39"/>
    <property type="match status" value="1"/>
</dbReference>
<sequence>MNREKVLFKESGGSGTYGILEDDGVKAILLRADKMIGLKNKLFCDVGSGDGEAIISALLQFPMLKGCLGIELSPFRHKRAQEAVKNEMIEELHCRIELRCQDGLKADLSSCDVIYVSNLLAEERFNVAFGKQCDQQLSEGTIVFAINPVPMTRGKLTKELTGEAECSWGTPVVHGYFMGARGADEGKESKKGQSKTKQGQALGSSSITEETKQT</sequence>
<evidence type="ECO:0008006" key="7">
    <source>
        <dbReference type="Google" id="ProtNLM"/>
    </source>
</evidence>
<dbReference type="PANTHER" id="PTHR13610:SF11">
    <property type="entry name" value="METHYLTRANSFERASE DOMAIN-CONTAINING PROTEIN"/>
    <property type="match status" value="1"/>
</dbReference>
<keyword evidence="3" id="KW-0808">Transferase</keyword>
<evidence type="ECO:0000256" key="5">
    <source>
        <dbReference type="SAM" id="MobiDB-lite"/>
    </source>
</evidence>
<keyword evidence="2" id="KW-0489">Methyltransferase</keyword>
<evidence type="ECO:0000313" key="6">
    <source>
        <dbReference type="EMBL" id="CAE0677122.1"/>
    </source>
</evidence>
<dbReference type="InterPro" id="IPR026170">
    <property type="entry name" value="FAM173A/B"/>
</dbReference>
<dbReference type="SUPFAM" id="SSF53335">
    <property type="entry name" value="S-adenosyl-L-methionine-dependent methyltransferases"/>
    <property type="match status" value="1"/>
</dbReference>
<proteinExistence type="inferred from homology"/>
<accession>A0A7S3ZAV1</accession>